<dbReference type="PANTHER" id="PTHR22926:SF3">
    <property type="entry name" value="UNDECAPRENYL-PHOSPHATE ALPHA-N-ACETYLGLUCOSAMINYL 1-PHOSPHATE TRANSFERASE"/>
    <property type="match status" value="1"/>
</dbReference>
<dbReference type="GO" id="GO:0044038">
    <property type="term" value="P:cell wall macromolecule biosynthetic process"/>
    <property type="evidence" value="ECO:0007669"/>
    <property type="project" value="TreeGrafter"/>
</dbReference>
<feature type="transmembrane region" description="Helical" evidence="8">
    <location>
        <begin position="200"/>
        <end position="216"/>
    </location>
</feature>
<keyword evidence="2" id="KW-1003">Cell membrane</keyword>
<feature type="transmembrane region" description="Helical" evidence="8">
    <location>
        <begin position="118"/>
        <end position="135"/>
    </location>
</feature>
<keyword evidence="6 8" id="KW-0472">Membrane</keyword>
<feature type="transmembrane region" description="Helical" evidence="8">
    <location>
        <begin position="6"/>
        <end position="26"/>
    </location>
</feature>
<feature type="transmembrane region" description="Helical" evidence="8">
    <location>
        <begin position="147"/>
        <end position="164"/>
    </location>
</feature>
<dbReference type="GO" id="GO:0016780">
    <property type="term" value="F:phosphotransferase activity, for other substituted phosphate groups"/>
    <property type="evidence" value="ECO:0007669"/>
    <property type="project" value="InterPro"/>
</dbReference>
<keyword evidence="3 9" id="KW-0808">Transferase</keyword>
<gene>
    <name evidence="9" type="ORF">SAMN04487850_2116</name>
</gene>
<keyword evidence="5 8" id="KW-1133">Transmembrane helix</keyword>
<dbReference type="GO" id="GO:0046872">
    <property type="term" value="F:metal ion binding"/>
    <property type="evidence" value="ECO:0007669"/>
    <property type="project" value="UniProtKB-KW"/>
</dbReference>
<dbReference type="GO" id="GO:0071555">
    <property type="term" value="P:cell wall organization"/>
    <property type="evidence" value="ECO:0007669"/>
    <property type="project" value="TreeGrafter"/>
</dbReference>
<dbReference type="InterPro" id="IPR000715">
    <property type="entry name" value="Glycosyl_transferase_4"/>
</dbReference>
<organism evidence="9 10">
    <name type="scientific">Prevotella aff. ruminicola Tc2-24</name>
    <dbReference type="NCBI Taxonomy" id="81582"/>
    <lineage>
        <taxon>Bacteria</taxon>
        <taxon>Pseudomonadati</taxon>
        <taxon>Bacteroidota</taxon>
        <taxon>Bacteroidia</taxon>
        <taxon>Bacteroidales</taxon>
        <taxon>Prevotellaceae</taxon>
        <taxon>Prevotella</taxon>
    </lineage>
</organism>
<feature type="transmembrane region" description="Helical" evidence="8">
    <location>
        <begin position="176"/>
        <end position="194"/>
    </location>
</feature>
<feature type="transmembrane region" description="Helical" evidence="8">
    <location>
        <begin position="87"/>
        <end position="106"/>
    </location>
</feature>
<proteinExistence type="predicted"/>
<feature type="transmembrane region" description="Helical" evidence="8">
    <location>
        <begin position="303"/>
        <end position="330"/>
    </location>
</feature>
<protein>
    <submittedName>
        <fullName evidence="9">UDP-N-acetylmuramyl pentapeptide phosphotransferase/UDP-N-acetylglucosamine-1-phosphate transferase</fullName>
    </submittedName>
</protein>
<dbReference type="RefSeq" id="WP_091916438.1">
    <property type="nucleotide sequence ID" value="NZ_FOIQ01000005.1"/>
</dbReference>
<dbReference type="EMBL" id="FOIQ01000005">
    <property type="protein sequence ID" value="SEW20394.1"/>
    <property type="molecule type" value="Genomic_DNA"/>
</dbReference>
<dbReference type="GO" id="GO:0005886">
    <property type="term" value="C:plasma membrane"/>
    <property type="evidence" value="ECO:0007669"/>
    <property type="project" value="UniProtKB-SubCell"/>
</dbReference>
<dbReference type="Pfam" id="PF00953">
    <property type="entry name" value="Glycos_transf_4"/>
    <property type="match status" value="1"/>
</dbReference>
<feature type="transmembrane region" description="Helical" evidence="8">
    <location>
        <begin position="228"/>
        <end position="250"/>
    </location>
</feature>
<name>A0A1I0Q0K1_9BACT</name>
<evidence type="ECO:0000256" key="3">
    <source>
        <dbReference type="ARBA" id="ARBA00022679"/>
    </source>
</evidence>
<keyword evidence="7" id="KW-0460">Magnesium</keyword>
<feature type="transmembrane region" description="Helical" evidence="8">
    <location>
        <begin position="262"/>
        <end position="282"/>
    </location>
</feature>
<reference evidence="9 10" key="1">
    <citation type="submission" date="2016-10" db="EMBL/GenBank/DDBJ databases">
        <authorList>
            <person name="de Groot N.N."/>
        </authorList>
    </citation>
    <scope>NUCLEOTIDE SEQUENCE [LARGE SCALE GENOMIC DNA]</scope>
    <source>
        <strain evidence="9 10">TC2-24</strain>
    </source>
</reference>
<feature type="transmembrane region" description="Helical" evidence="8">
    <location>
        <begin position="47"/>
        <end position="67"/>
    </location>
</feature>
<evidence type="ECO:0000256" key="2">
    <source>
        <dbReference type="ARBA" id="ARBA00022475"/>
    </source>
</evidence>
<keyword evidence="7" id="KW-0479">Metal-binding</keyword>
<evidence type="ECO:0000256" key="1">
    <source>
        <dbReference type="ARBA" id="ARBA00004651"/>
    </source>
</evidence>
<dbReference type="PANTHER" id="PTHR22926">
    <property type="entry name" value="PHOSPHO-N-ACETYLMURAMOYL-PENTAPEPTIDE-TRANSFERASE"/>
    <property type="match status" value="1"/>
</dbReference>
<evidence type="ECO:0000256" key="8">
    <source>
        <dbReference type="SAM" id="Phobius"/>
    </source>
</evidence>
<evidence type="ECO:0000256" key="4">
    <source>
        <dbReference type="ARBA" id="ARBA00022692"/>
    </source>
</evidence>
<sequence length="366" mass="40583">MIYVSVILPLLLALLLAQYMIPRILMVSVKKDLVIPSETRDKGRLRVPRLGGVSLFPVLVISAGATAALCARFDGSLLWMTENDSDFVQYMFAAAGLTTMYLLGVMDDLLGVSITSKLIIECLAALLIPLSGLWLDNLHGVLGIYELPWWIGMPLTMLTVLYISNAIPMLDDVDGLASGLAMIAFTVLGVVAFFADELVLLIFCSAMTGMLGPFFFRNVIGSRMGLRNIYLGDTGSLTIGYILSVVVIGLSRLGGRCLPEGAIMVCFGTLLIPMFDVFRVAVTRMVNHRNMFRRDNNHIHHRLMQGGMGPVQVLVFIMIITFSFVILNVVCVWFDWNLSVLLVTDVSLWLILQVVISYYKNKKRNF</sequence>
<accession>A0A1I0Q0K1</accession>
<evidence type="ECO:0000256" key="5">
    <source>
        <dbReference type="ARBA" id="ARBA00022989"/>
    </source>
</evidence>
<dbReference type="GO" id="GO:0009103">
    <property type="term" value="P:lipopolysaccharide biosynthetic process"/>
    <property type="evidence" value="ECO:0007669"/>
    <property type="project" value="TreeGrafter"/>
</dbReference>
<evidence type="ECO:0000256" key="7">
    <source>
        <dbReference type="PIRSR" id="PIRSR600715-1"/>
    </source>
</evidence>
<comment type="subcellular location">
    <subcellularLocation>
        <location evidence="1">Cell membrane</location>
        <topology evidence="1">Multi-pass membrane protein</topology>
    </subcellularLocation>
</comment>
<evidence type="ECO:0000256" key="6">
    <source>
        <dbReference type="ARBA" id="ARBA00023136"/>
    </source>
</evidence>
<keyword evidence="4 8" id="KW-0812">Transmembrane</keyword>
<evidence type="ECO:0000313" key="9">
    <source>
        <dbReference type="EMBL" id="SEW20394.1"/>
    </source>
</evidence>
<dbReference type="Proteomes" id="UP000199373">
    <property type="component" value="Unassembled WGS sequence"/>
</dbReference>
<evidence type="ECO:0000313" key="10">
    <source>
        <dbReference type="Proteomes" id="UP000199373"/>
    </source>
</evidence>
<feature type="transmembrane region" description="Helical" evidence="8">
    <location>
        <begin position="336"/>
        <end position="359"/>
    </location>
</feature>
<keyword evidence="10" id="KW-1185">Reference proteome</keyword>
<comment type="cofactor">
    <cofactor evidence="7">
        <name>Mg(2+)</name>
        <dbReference type="ChEBI" id="CHEBI:18420"/>
    </cofactor>
</comment>
<dbReference type="CDD" id="cd06853">
    <property type="entry name" value="GT_WecA_like"/>
    <property type="match status" value="1"/>
</dbReference>
<feature type="binding site" evidence="7">
    <location>
        <position position="233"/>
    </location>
    <ligand>
        <name>Mg(2+)</name>
        <dbReference type="ChEBI" id="CHEBI:18420"/>
    </ligand>
</feature>
<dbReference type="AlphaFoldDB" id="A0A1I0Q0K1"/>